<dbReference type="AlphaFoldDB" id="A0A1V9FY57"/>
<dbReference type="STRING" id="1703345.A3860_25015"/>
<sequence length="144" mass="16617">MRLNSECREFLGNKRNCTVSEKGKIFRLINDSGFEFAVFKVDACLIKDNYEQKCDYLFLVDKNQECAAYFIELKGTDLNKAISQILNSIDILYKSFHEHKIYARIVGTRVTPNIKSRRAKLDEKVKQFGGDLIIASKPELKETI</sequence>
<accession>A0A1V9FY57</accession>
<evidence type="ECO:0000313" key="1">
    <source>
        <dbReference type="EMBL" id="OQP63156.1"/>
    </source>
</evidence>
<evidence type="ECO:0000313" key="2">
    <source>
        <dbReference type="Proteomes" id="UP000192796"/>
    </source>
</evidence>
<dbReference type="EMBL" id="LVYD01000046">
    <property type="protein sequence ID" value="OQP63156.1"/>
    <property type="molecule type" value="Genomic_DNA"/>
</dbReference>
<organism evidence="1 2">
    <name type="scientific">Niastella vici</name>
    <dbReference type="NCBI Taxonomy" id="1703345"/>
    <lineage>
        <taxon>Bacteria</taxon>
        <taxon>Pseudomonadati</taxon>
        <taxon>Bacteroidota</taxon>
        <taxon>Chitinophagia</taxon>
        <taxon>Chitinophagales</taxon>
        <taxon>Chitinophagaceae</taxon>
        <taxon>Niastella</taxon>
    </lineage>
</organism>
<dbReference type="RefSeq" id="WP_081147878.1">
    <property type="nucleotide sequence ID" value="NZ_LVYD01000046.1"/>
</dbReference>
<proteinExistence type="predicted"/>
<protein>
    <submittedName>
        <fullName evidence="1">Uncharacterized protein</fullName>
    </submittedName>
</protein>
<comment type="caution">
    <text evidence="1">The sequence shown here is derived from an EMBL/GenBank/DDBJ whole genome shotgun (WGS) entry which is preliminary data.</text>
</comment>
<dbReference type="Proteomes" id="UP000192796">
    <property type="component" value="Unassembled WGS sequence"/>
</dbReference>
<gene>
    <name evidence="1" type="ORF">A3860_25015</name>
</gene>
<reference evidence="1 2" key="1">
    <citation type="submission" date="2016-03" db="EMBL/GenBank/DDBJ databases">
        <title>Niastella vici sp. nov., isolated from farmland soil.</title>
        <authorList>
            <person name="Chen L."/>
            <person name="Wang D."/>
            <person name="Yang S."/>
            <person name="Wang G."/>
        </authorList>
    </citation>
    <scope>NUCLEOTIDE SEQUENCE [LARGE SCALE GENOMIC DNA]</scope>
    <source>
        <strain evidence="1 2">DJ57</strain>
    </source>
</reference>
<dbReference type="OrthoDB" id="1365333at2"/>
<keyword evidence="2" id="KW-1185">Reference proteome</keyword>
<name>A0A1V9FY57_9BACT</name>